<dbReference type="Pfam" id="PF07679">
    <property type="entry name" value="I-set"/>
    <property type="match status" value="1"/>
</dbReference>
<dbReference type="InterPro" id="IPR013098">
    <property type="entry name" value="Ig_I-set"/>
</dbReference>
<dbReference type="AlphaFoldDB" id="A0A6I9PGI1"/>
<evidence type="ECO:0000256" key="3">
    <source>
        <dbReference type="ARBA" id="ARBA00023319"/>
    </source>
</evidence>
<evidence type="ECO:0000256" key="2">
    <source>
        <dbReference type="ARBA" id="ARBA00023157"/>
    </source>
</evidence>
<dbReference type="RefSeq" id="XP_010789924.1">
    <property type="nucleotide sequence ID" value="XM_010791622.1"/>
</dbReference>
<reference evidence="7" key="1">
    <citation type="submission" date="2025-08" db="UniProtKB">
        <authorList>
            <consortium name="RefSeq"/>
        </authorList>
    </citation>
    <scope>IDENTIFICATION</scope>
    <source>
        <tissue evidence="7">Muscle</tissue>
    </source>
</reference>
<dbReference type="GO" id="GO:0098632">
    <property type="term" value="F:cell-cell adhesion mediator activity"/>
    <property type="evidence" value="ECO:0007669"/>
    <property type="project" value="TreeGrafter"/>
</dbReference>
<evidence type="ECO:0000259" key="5">
    <source>
        <dbReference type="PROSITE" id="PS50853"/>
    </source>
</evidence>
<accession>A0A6I9PGI1</accession>
<dbReference type="InterPro" id="IPR036179">
    <property type="entry name" value="Ig-like_dom_sf"/>
</dbReference>
<dbReference type="CDD" id="cd00063">
    <property type="entry name" value="FN3"/>
    <property type="match status" value="1"/>
</dbReference>
<dbReference type="GeneID" id="104963073"/>
<dbReference type="InterPro" id="IPR003961">
    <property type="entry name" value="FN3_dom"/>
</dbReference>
<dbReference type="SMART" id="SM00408">
    <property type="entry name" value="IGc2"/>
    <property type="match status" value="2"/>
</dbReference>
<feature type="domain" description="Ig-like" evidence="4">
    <location>
        <begin position="211"/>
        <end position="293"/>
    </location>
</feature>
<dbReference type="GO" id="GO:0007411">
    <property type="term" value="P:axon guidance"/>
    <property type="evidence" value="ECO:0007669"/>
    <property type="project" value="TreeGrafter"/>
</dbReference>
<dbReference type="OrthoDB" id="8923679at2759"/>
<dbReference type="SMART" id="SM00409">
    <property type="entry name" value="IG"/>
    <property type="match status" value="3"/>
</dbReference>
<dbReference type="GO" id="GO:0005886">
    <property type="term" value="C:plasma membrane"/>
    <property type="evidence" value="ECO:0007669"/>
    <property type="project" value="TreeGrafter"/>
</dbReference>
<dbReference type="PROSITE" id="PS50853">
    <property type="entry name" value="FN3"/>
    <property type="match status" value="1"/>
</dbReference>
<dbReference type="GO" id="GO:0007420">
    <property type="term" value="P:brain development"/>
    <property type="evidence" value="ECO:0007669"/>
    <property type="project" value="TreeGrafter"/>
</dbReference>
<feature type="domain" description="Fibronectin type-III" evidence="5">
    <location>
        <begin position="255"/>
        <end position="352"/>
    </location>
</feature>
<dbReference type="InterPro" id="IPR007110">
    <property type="entry name" value="Ig-like_dom"/>
</dbReference>
<evidence type="ECO:0000313" key="6">
    <source>
        <dbReference type="Proteomes" id="UP000504611"/>
    </source>
</evidence>
<dbReference type="SUPFAM" id="SSF48726">
    <property type="entry name" value="Immunoglobulin"/>
    <property type="match status" value="3"/>
</dbReference>
<dbReference type="KEGG" id="ncc:104963073"/>
<dbReference type="InterPro" id="IPR003599">
    <property type="entry name" value="Ig_sub"/>
</dbReference>
<organism evidence="6 7">
    <name type="scientific">Notothenia coriiceps</name>
    <name type="common">black rockcod</name>
    <dbReference type="NCBI Taxonomy" id="8208"/>
    <lineage>
        <taxon>Eukaryota</taxon>
        <taxon>Metazoa</taxon>
        <taxon>Chordata</taxon>
        <taxon>Craniata</taxon>
        <taxon>Vertebrata</taxon>
        <taxon>Euteleostomi</taxon>
        <taxon>Actinopterygii</taxon>
        <taxon>Neopterygii</taxon>
        <taxon>Teleostei</taxon>
        <taxon>Neoteleostei</taxon>
        <taxon>Acanthomorphata</taxon>
        <taxon>Eupercaria</taxon>
        <taxon>Perciformes</taxon>
        <taxon>Notothenioidei</taxon>
        <taxon>Nototheniidae</taxon>
        <taxon>Notothenia</taxon>
    </lineage>
</organism>
<name>A0A6I9PGI1_9TELE</name>
<dbReference type="Pfam" id="PF13927">
    <property type="entry name" value="Ig_3"/>
    <property type="match status" value="2"/>
</dbReference>
<dbReference type="GO" id="GO:0030424">
    <property type="term" value="C:axon"/>
    <property type="evidence" value="ECO:0007669"/>
    <property type="project" value="TreeGrafter"/>
</dbReference>
<protein>
    <submittedName>
        <fullName evidence="7">Protein sidekick-1-like</fullName>
    </submittedName>
</protein>
<dbReference type="InterPro" id="IPR003598">
    <property type="entry name" value="Ig_sub2"/>
</dbReference>
<evidence type="ECO:0000313" key="7">
    <source>
        <dbReference type="RefSeq" id="XP_010789924.1"/>
    </source>
</evidence>
<dbReference type="Proteomes" id="UP000504611">
    <property type="component" value="Unplaced"/>
</dbReference>
<evidence type="ECO:0000256" key="1">
    <source>
        <dbReference type="ARBA" id="ARBA00022737"/>
    </source>
</evidence>
<feature type="domain" description="Ig-like" evidence="4">
    <location>
        <begin position="24"/>
        <end position="106"/>
    </location>
</feature>
<keyword evidence="1" id="KW-0677">Repeat</keyword>
<dbReference type="PANTHER" id="PTHR44170">
    <property type="entry name" value="PROTEIN SIDEKICK"/>
    <property type="match status" value="1"/>
</dbReference>
<sequence>MNERIPFVNHFKNHVAHNAQEVAPYLRGAGRGQQVVLEGNRLVLTCLAGGSWPLQYRWTFNNINVTDWAPQYRLALPSLKRTDAGLYQCMVRNRMGAVIHRKTEVQVAYLGTFSAEEQRKTAIQGRPAIISLPPLASFPRPLVTWYKDGHKIIPNNQIAITLDNQLVVLATTAVDAGRYYVEAVNERTGENVTSPAVYLSISDPESEVVAPAIVIGPKNTTVVAGSEVTLECIANARPIDSLVVSWKRDGRRLASGRRLVILAPAPADTGIYVCEALLGNINGKPVEARAQLNVIDSPWKVYLSEVDPVVSEVSVGGLTPARTYQFRLCAVNQVGRGQYSAETQRLGHTALRKLGMNNLEPFYSEKR</sequence>
<keyword evidence="2" id="KW-1015">Disulfide bond</keyword>
<keyword evidence="3" id="KW-0393">Immunoglobulin domain</keyword>
<dbReference type="InterPro" id="IPR013783">
    <property type="entry name" value="Ig-like_fold"/>
</dbReference>
<evidence type="ECO:0000259" key="4">
    <source>
        <dbReference type="PROSITE" id="PS50835"/>
    </source>
</evidence>
<dbReference type="PANTHER" id="PTHR44170:SF49">
    <property type="entry name" value="PROTEIN SIDEKICK-1 ISOFORM X1"/>
    <property type="match status" value="1"/>
</dbReference>
<proteinExistence type="predicted"/>
<dbReference type="SUPFAM" id="SSF49265">
    <property type="entry name" value="Fibronectin type III"/>
    <property type="match status" value="1"/>
</dbReference>
<keyword evidence="6" id="KW-1185">Reference proteome</keyword>
<dbReference type="PROSITE" id="PS50835">
    <property type="entry name" value="IG_LIKE"/>
    <property type="match status" value="2"/>
</dbReference>
<dbReference type="InterPro" id="IPR036116">
    <property type="entry name" value="FN3_sf"/>
</dbReference>
<gene>
    <name evidence="7" type="primary">LOC104963073</name>
</gene>
<dbReference type="Gene3D" id="2.60.40.10">
    <property type="entry name" value="Immunoglobulins"/>
    <property type="match status" value="4"/>
</dbReference>
<dbReference type="FunFam" id="2.60.40.10:FF:000359">
    <property type="entry name" value="Sidekick cell adhesion molecule 2"/>
    <property type="match status" value="1"/>
</dbReference>